<keyword evidence="3" id="KW-0732">Signal</keyword>
<keyword evidence="2" id="KW-0812">Transmembrane</keyword>
<feature type="chain" id="PRO_5019103281" description="Mid2 domain-containing protein" evidence="3">
    <location>
        <begin position="21"/>
        <end position="386"/>
    </location>
</feature>
<keyword evidence="2" id="KW-0472">Membrane</keyword>
<evidence type="ECO:0000313" key="5">
    <source>
        <dbReference type="Proteomes" id="UP000274822"/>
    </source>
</evidence>
<name>A0A433Q1S2_9FUNG</name>
<feature type="compositionally biased region" description="Low complexity" evidence="1">
    <location>
        <begin position="210"/>
        <end position="221"/>
    </location>
</feature>
<evidence type="ECO:0000256" key="1">
    <source>
        <dbReference type="SAM" id="MobiDB-lite"/>
    </source>
</evidence>
<feature type="region of interest" description="Disordered" evidence="1">
    <location>
        <begin position="361"/>
        <end position="386"/>
    </location>
</feature>
<dbReference type="Proteomes" id="UP000274822">
    <property type="component" value="Unassembled WGS sequence"/>
</dbReference>
<accession>A0A433Q1S2</accession>
<evidence type="ECO:0000313" key="4">
    <source>
        <dbReference type="EMBL" id="RUS23761.1"/>
    </source>
</evidence>
<dbReference type="EMBL" id="RBNJ01018656">
    <property type="protein sequence ID" value="RUS23761.1"/>
    <property type="molecule type" value="Genomic_DNA"/>
</dbReference>
<evidence type="ECO:0000256" key="3">
    <source>
        <dbReference type="SAM" id="SignalP"/>
    </source>
</evidence>
<evidence type="ECO:0008006" key="6">
    <source>
        <dbReference type="Google" id="ProtNLM"/>
    </source>
</evidence>
<protein>
    <recommendedName>
        <fullName evidence="6">Mid2 domain-containing protein</fullName>
    </recommendedName>
</protein>
<keyword evidence="5" id="KW-1185">Reference proteome</keyword>
<feature type="compositionally biased region" description="Low complexity" evidence="1">
    <location>
        <begin position="366"/>
        <end position="386"/>
    </location>
</feature>
<organism evidence="4 5">
    <name type="scientific">Jimgerdemannia flammicorona</name>
    <dbReference type="NCBI Taxonomy" id="994334"/>
    <lineage>
        <taxon>Eukaryota</taxon>
        <taxon>Fungi</taxon>
        <taxon>Fungi incertae sedis</taxon>
        <taxon>Mucoromycota</taxon>
        <taxon>Mucoromycotina</taxon>
        <taxon>Endogonomycetes</taxon>
        <taxon>Endogonales</taxon>
        <taxon>Endogonaceae</taxon>
        <taxon>Jimgerdemannia</taxon>
    </lineage>
</organism>
<evidence type="ECO:0000256" key="2">
    <source>
        <dbReference type="SAM" id="Phobius"/>
    </source>
</evidence>
<sequence>MRPLLTALPCLLAIVTAAYAELIAITVTSPAPGLNVPATSAFPIEYTVSNPPLFTTIALSISCDSKVVNANAPVTTGKQSLSYVIPSDTKAGPINLVFTESTYINNTIMGTTSVLSIQLIVPGANTSSAAPPAISTVPPVVASSPTSAPPPTSSALPSSPSATPSPSPTPSSSANSNTRTSVSPSAVGQTTSYIFITSMRPNGTATNSVSPTASEPAASSAPQQTGVIIGSVCGFVAILAAGFGYAFLSKTRKNRRKDRVFGDDDPMPPPAPFDSPRAVGGVIGVPAPAVTTGEERPDSWEPEVTHAPGALYNTTAAAGGYYPQQQYGAYPQQQQQYAAGYYQQQGYQQNPDIQMQNAQGFHQRTGQYPQQYQGQGEYDQQQYGYR</sequence>
<dbReference type="AlphaFoldDB" id="A0A433Q1S2"/>
<feature type="signal peptide" evidence="3">
    <location>
        <begin position="1"/>
        <end position="20"/>
    </location>
</feature>
<feature type="region of interest" description="Disordered" evidence="1">
    <location>
        <begin position="139"/>
        <end position="185"/>
    </location>
</feature>
<keyword evidence="2" id="KW-1133">Transmembrane helix</keyword>
<feature type="transmembrane region" description="Helical" evidence="2">
    <location>
        <begin position="227"/>
        <end position="248"/>
    </location>
</feature>
<feature type="region of interest" description="Disordered" evidence="1">
    <location>
        <begin position="199"/>
        <end position="221"/>
    </location>
</feature>
<feature type="compositionally biased region" description="Polar residues" evidence="1">
    <location>
        <begin position="199"/>
        <end position="209"/>
    </location>
</feature>
<comment type="caution">
    <text evidence="4">The sequence shown here is derived from an EMBL/GenBank/DDBJ whole genome shotgun (WGS) entry which is preliminary data.</text>
</comment>
<feature type="compositionally biased region" description="Low complexity" evidence="1">
    <location>
        <begin position="153"/>
        <end position="162"/>
    </location>
</feature>
<proteinExistence type="predicted"/>
<feature type="compositionally biased region" description="Low complexity" evidence="1">
    <location>
        <begin position="170"/>
        <end position="183"/>
    </location>
</feature>
<reference evidence="4 5" key="1">
    <citation type="journal article" date="2018" name="New Phytol.">
        <title>Phylogenomics of Endogonaceae and evolution of mycorrhizas within Mucoromycota.</title>
        <authorList>
            <person name="Chang Y."/>
            <person name="Desiro A."/>
            <person name="Na H."/>
            <person name="Sandor L."/>
            <person name="Lipzen A."/>
            <person name="Clum A."/>
            <person name="Barry K."/>
            <person name="Grigoriev I.V."/>
            <person name="Martin F.M."/>
            <person name="Stajich J.E."/>
            <person name="Smith M.E."/>
            <person name="Bonito G."/>
            <person name="Spatafora J.W."/>
        </authorList>
    </citation>
    <scope>NUCLEOTIDE SEQUENCE [LARGE SCALE GENOMIC DNA]</scope>
    <source>
        <strain evidence="4 5">AD002</strain>
    </source>
</reference>
<gene>
    <name evidence="4" type="ORF">BC938DRAFT_474661</name>
</gene>
<feature type="region of interest" description="Disordered" evidence="1">
    <location>
        <begin position="258"/>
        <end position="280"/>
    </location>
</feature>